<dbReference type="Pfam" id="PF13392">
    <property type="entry name" value="HNH_3"/>
    <property type="match status" value="1"/>
</dbReference>
<dbReference type="RefSeq" id="WP_282354756.1">
    <property type="nucleotide sequence ID" value="NZ_JASBQV010000004.1"/>
</dbReference>
<feature type="region of interest" description="Disordered" evidence="1">
    <location>
        <begin position="61"/>
        <end position="80"/>
    </location>
</feature>
<evidence type="ECO:0000313" key="3">
    <source>
        <dbReference type="EMBL" id="MDI3234192.1"/>
    </source>
</evidence>
<feature type="domain" description="HNH nuclease" evidence="2">
    <location>
        <begin position="115"/>
        <end position="156"/>
    </location>
</feature>
<evidence type="ECO:0000256" key="1">
    <source>
        <dbReference type="SAM" id="MobiDB-lite"/>
    </source>
</evidence>
<dbReference type="GO" id="GO:0004519">
    <property type="term" value="F:endonuclease activity"/>
    <property type="evidence" value="ECO:0007669"/>
    <property type="project" value="UniProtKB-KW"/>
</dbReference>
<dbReference type="Proteomes" id="UP001243286">
    <property type="component" value="Unassembled WGS sequence"/>
</dbReference>
<keyword evidence="3" id="KW-0378">Hydrolase</keyword>
<comment type="caution">
    <text evidence="3">The sequence shown here is derived from an EMBL/GenBank/DDBJ whole genome shotgun (WGS) entry which is preliminary data.</text>
</comment>
<dbReference type="InterPro" id="IPR044925">
    <property type="entry name" value="His-Me_finger_sf"/>
</dbReference>
<name>A0ABT6R066_9BACL</name>
<evidence type="ECO:0000259" key="2">
    <source>
        <dbReference type="Pfam" id="PF13392"/>
    </source>
</evidence>
<dbReference type="InterPro" id="IPR003615">
    <property type="entry name" value="HNH_nuc"/>
</dbReference>
<evidence type="ECO:0000313" key="4">
    <source>
        <dbReference type="Proteomes" id="UP001243286"/>
    </source>
</evidence>
<reference evidence="3 4" key="1">
    <citation type="submission" date="2023-04" db="EMBL/GenBank/DDBJ databases">
        <title>Antarctic isolates genomes.</title>
        <authorList>
            <person name="Dimov S.G."/>
        </authorList>
    </citation>
    <scope>NUCLEOTIDE SEQUENCE [LARGE SCALE GENOMIC DNA]</scope>
    <source>
        <strain evidence="3 4">AL19</strain>
    </source>
</reference>
<dbReference type="EMBL" id="JASBQV010000004">
    <property type="protein sequence ID" value="MDI3234192.1"/>
    <property type="molecule type" value="Genomic_DNA"/>
</dbReference>
<gene>
    <name evidence="3" type="ORF">QK289_04160</name>
</gene>
<protein>
    <submittedName>
        <fullName evidence="3">HNH endonuclease signature motif containing protein</fullName>
        <ecNumber evidence="3">3.1.-.-</ecNumber>
    </submittedName>
</protein>
<dbReference type="Gene3D" id="3.90.75.20">
    <property type="match status" value="1"/>
</dbReference>
<organism evidence="3 4">
    <name type="scientific">Exiguobacterium antarcticum</name>
    <dbReference type="NCBI Taxonomy" id="132920"/>
    <lineage>
        <taxon>Bacteria</taxon>
        <taxon>Bacillati</taxon>
        <taxon>Bacillota</taxon>
        <taxon>Bacilli</taxon>
        <taxon>Bacillales</taxon>
        <taxon>Bacillales Family XII. Incertae Sedis</taxon>
        <taxon>Exiguobacterium</taxon>
    </lineage>
</organism>
<accession>A0ABT6R066</accession>
<dbReference type="GO" id="GO:0016787">
    <property type="term" value="F:hydrolase activity"/>
    <property type="evidence" value="ECO:0007669"/>
    <property type="project" value="UniProtKB-KW"/>
</dbReference>
<proteinExistence type="predicted"/>
<keyword evidence="3" id="KW-0255">Endonuclease</keyword>
<sequence>MAHRYTAEQRLFIVNHVQGRTTEALTDLVNTHFGINLSTNQIRAYKKNNKLLSGVDAKFQKGRTSHNKGKSTGGWKPTQFKQGHRPYNYMPVGSERVNGEGYVDIKIADPNKWRGKHLILWEEAHGPVPEGHVILFGDQDRRNFDLDNLLLISKKQLCTLNRRRLIQRDTELTRSAILVTDLIHKIASFKKHSNASANKS</sequence>
<dbReference type="SUPFAM" id="SSF54060">
    <property type="entry name" value="His-Me finger endonucleases"/>
    <property type="match status" value="1"/>
</dbReference>
<keyword evidence="3" id="KW-0540">Nuclease</keyword>
<keyword evidence="4" id="KW-1185">Reference proteome</keyword>
<dbReference type="EC" id="3.1.-.-" evidence="3"/>